<comment type="caution">
    <text evidence="2">The sequence shown here is derived from an EMBL/GenBank/DDBJ whole genome shotgun (WGS) entry which is preliminary data.</text>
</comment>
<dbReference type="PANTHER" id="PTHR23101">
    <property type="entry name" value="RAB GDP/GTP EXCHANGE FACTOR"/>
    <property type="match status" value="1"/>
</dbReference>
<proteinExistence type="predicted"/>
<dbReference type="SUPFAM" id="SSF109993">
    <property type="entry name" value="VPS9 domain"/>
    <property type="match status" value="1"/>
</dbReference>
<dbReference type="PANTHER" id="PTHR23101:SF63">
    <property type="entry name" value="VACUOLAR PROTEIN SORTING-ASSOCIATED PROTEIN 9A-LIKE ISOFORM X1"/>
    <property type="match status" value="1"/>
</dbReference>
<dbReference type="InterPro" id="IPR041545">
    <property type="entry name" value="DUF5601"/>
</dbReference>
<dbReference type="GO" id="GO:0005085">
    <property type="term" value="F:guanyl-nucleotide exchange factor activity"/>
    <property type="evidence" value="ECO:0007669"/>
    <property type="project" value="InterPro"/>
</dbReference>
<evidence type="ECO:0000313" key="2">
    <source>
        <dbReference type="EMBL" id="TKR91075.1"/>
    </source>
</evidence>
<dbReference type="GO" id="GO:0031267">
    <property type="term" value="F:small GTPase binding"/>
    <property type="evidence" value="ECO:0007669"/>
    <property type="project" value="TreeGrafter"/>
</dbReference>
<dbReference type="EMBL" id="RCHU01000802">
    <property type="protein sequence ID" value="TKR91075.1"/>
    <property type="molecule type" value="Genomic_DNA"/>
</dbReference>
<reference evidence="2" key="1">
    <citation type="submission" date="2018-10" db="EMBL/GenBank/DDBJ databases">
        <title>Population genomic analysis revealed the cold adaptation of white poplar.</title>
        <authorList>
            <person name="Liu Y.-J."/>
        </authorList>
    </citation>
    <scope>NUCLEOTIDE SEQUENCE [LARGE SCALE GENOMIC DNA]</scope>
    <source>
        <strain evidence="2">PAL-ZL1</strain>
    </source>
</reference>
<organism evidence="2">
    <name type="scientific">Populus alba</name>
    <name type="common">White poplar</name>
    <dbReference type="NCBI Taxonomy" id="43335"/>
    <lineage>
        <taxon>Eukaryota</taxon>
        <taxon>Viridiplantae</taxon>
        <taxon>Streptophyta</taxon>
        <taxon>Embryophyta</taxon>
        <taxon>Tracheophyta</taxon>
        <taxon>Spermatophyta</taxon>
        <taxon>Magnoliopsida</taxon>
        <taxon>eudicotyledons</taxon>
        <taxon>Gunneridae</taxon>
        <taxon>Pentapetalae</taxon>
        <taxon>rosids</taxon>
        <taxon>fabids</taxon>
        <taxon>Malpighiales</taxon>
        <taxon>Salicaceae</taxon>
        <taxon>Saliceae</taxon>
        <taxon>Populus</taxon>
    </lineage>
</organism>
<name>A0A4V6A5P2_POPAL</name>
<dbReference type="STRING" id="43335.A0A4V6A5P2"/>
<dbReference type="InterPro" id="IPR045046">
    <property type="entry name" value="Vps9-like"/>
</dbReference>
<dbReference type="SMART" id="SM00167">
    <property type="entry name" value="VPS9"/>
    <property type="match status" value="1"/>
</dbReference>
<sequence>MDTAASQSSSSSSSIMFYDFLDKMRNPASLNLVKSIKSFIVSFQFSSPNPENDSKRVQEFFSTMEAAIMEHPLWAGATDDEFDCSMEGLEKYIMTKLFSRTFAISPEDVKIDQEISEKIHLLQSFLRPEHLDIPPFLQNEASWLLAEKELQKINAFRAPREKLHCIMSCCRIINNLLLNASMSENHVLGGADDFLPVLIYVTIKANPPQLHSNLKYIQLYRRQEKMISEPAYYFTNLVSAKSFIVQLDAKSLSMDEIEFEEGMQAAKLDSKVSQLEALQAQTDPIPSTRMHGMKSKIDGRSNYPYMEAEPGELTVEDVERLLSLYKDVVTKYSSLCRAVRRPSATRTGPSLPIPKGRDDILLQLEGQAQMIREEKAEVSDTPKGC</sequence>
<feature type="domain" description="VPS9" evidence="1">
    <location>
        <begin position="109"/>
        <end position="253"/>
    </location>
</feature>
<dbReference type="Pfam" id="PF18151">
    <property type="entry name" value="DUF5601"/>
    <property type="match status" value="1"/>
</dbReference>
<dbReference type="InterPro" id="IPR003123">
    <property type="entry name" value="VPS9"/>
</dbReference>
<accession>A0A4V6A5P2</accession>
<dbReference type="Gene3D" id="1.20.1050.80">
    <property type="entry name" value="VPS9 domain"/>
    <property type="match status" value="1"/>
</dbReference>
<dbReference type="PROSITE" id="PS51205">
    <property type="entry name" value="VPS9"/>
    <property type="match status" value="1"/>
</dbReference>
<protein>
    <submittedName>
        <fullName evidence="2">Vacuolar protein sorting-associated protein 9A-like isoform X1</fullName>
    </submittedName>
</protein>
<dbReference type="Gene3D" id="1.10.246.120">
    <property type="match status" value="1"/>
</dbReference>
<dbReference type="GO" id="GO:0005829">
    <property type="term" value="C:cytosol"/>
    <property type="evidence" value="ECO:0007669"/>
    <property type="project" value="TreeGrafter"/>
</dbReference>
<dbReference type="AlphaFoldDB" id="A0A4V6A5P2"/>
<dbReference type="Pfam" id="PF02204">
    <property type="entry name" value="VPS9"/>
    <property type="match status" value="1"/>
</dbReference>
<dbReference type="InterPro" id="IPR037191">
    <property type="entry name" value="VPS9_dom_sf"/>
</dbReference>
<evidence type="ECO:0000259" key="1">
    <source>
        <dbReference type="PROSITE" id="PS51205"/>
    </source>
</evidence>
<gene>
    <name evidence="2" type="ORF">D5086_0000227220</name>
</gene>
<dbReference type="GO" id="GO:0016192">
    <property type="term" value="P:vesicle-mediated transport"/>
    <property type="evidence" value="ECO:0007669"/>
    <property type="project" value="InterPro"/>
</dbReference>
<dbReference type="GO" id="GO:0030139">
    <property type="term" value="C:endocytic vesicle"/>
    <property type="evidence" value="ECO:0007669"/>
    <property type="project" value="TreeGrafter"/>
</dbReference>